<dbReference type="GO" id="GO:0046872">
    <property type="term" value="F:metal ion binding"/>
    <property type="evidence" value="ECO:0007669"/>
    <property type="project" value="UniProtKB-KW"/>
</dbReference>
<keyword evidence="7" id="KW-0274">FAD</keyword>
<comment type="caution">
    <text evidence="16">The sequence shown here is derived from an EMBL/GenBank/DDBJ whole genome shotgun (WGS) entry which is preliminary data.</text>
</comment>
<evidence type="ECO:0000256" key="2">
    <source>
        <dbReference type="ARBA" id="ARBA00004141"/>
    </source>
</evidence>
<gene>
    <name evidence="16" type="ORF">BKA12_002291</name>
</gene>
<comment type="subcellular location">
    <subcellularLocation>
        <location evidence="2">Membrane</location>
        <topology evidence="2">Multi-pass membrane protein</topology>
    </subcellularLocation>
</comment>
<keyword evidence="12 14" id="KW-0472">Membrane</keyword>
<keyword evidence="10" id="KW-0408">Iron</keyword>
<dbReference type="InterPro" id="IPR050415">
    <property type="entry name" value="MRET"/>
</dbReference>
<keyword evidence="17" id="KW-1185">Reference proteome</keyword>
<dbReference type="SUPFAM" id="SSF52343">
    <property type="entry name" value="Ferredoxin reductase-like, C-terminal NADP-linked domain"/>
    <property type="match status" value="1"/>
</dbReference>
<dbReference type="GO" id="GO:0016491">
    <property type="term" value="F:oxidoreductase activity"/>
    <property type="evidence" value="ECO:0007669"/>
    <property type="project" value="UniProtKB-KW"/>
</dbReference>
<evidence type="ECO:0000256" key="8">
    <source>
        <dbReference type="ARBA" id="ARBA00022989"/>
    </source>
</evidence>
<dbReference type="EMBL" id="JACHBL010000001">
    <property type="protein sequence ID" value="MBB5599211.1"/>
    <property type="molecule type" value="Genomic_DNA"/>
</dbReference>
<dbReference type="Gene3D" id="2.40.30.10">
    <property type="entry name" value="Translation factors"/>
    <property type="match status" value="1"/>
</dbReference>
<organism evidence="16 17">
    <name type="scientific">Neomicrococcus lactis</name>
    <dbReference type="NCBI Taxonomy" id="732241"/>
    <lineage>
        <taxon>Bacteria</taxon>
        <taxon>Bacillati</taxon>
        <taxon>Actinomycetota</taxon>
        <taxon>Actinomycetes</taxon>
        <taxon>Micrococcales</taxon>
        <taxon>Micrococcaceae</taxon>
        <taxon>Neomicrococcus</taxon>
    </lineage>
</organism>
<evidence type="ECO:0000256" key="3">
    <source>
        <dbReference type="ARBA" id="ARBA00022630"/>
    </source>
</evidence>
<dbReference type="PANTHER" id="PTHR47354:SF8">
    <property type="entry name" value="1,2-PHENYLACETYL-COA EPOXIDASE, SUBUNIT E"/>
    <property type="match status" value="1"/>
</dbReference>
<evidence type="ECO:0000256" key="14">
    <source>
        <dbReference type="SAM" id="Phobius"/>
    </source>
</evidence>
<keyword evidence="8 14" id="KW-1133">Transmembrane helix</keyword>
<evidence type="ECO:0000313" key="16">
    <source>
        <dbReference type="EMBL" id="MBB5599211.1"/>
    </source>
</evidence>
<dbReference type="PROSITE" id="PS51384">
    <property type="entry name" value="FAD_FR"/>
    <property type="match status" value="1"/>
</dbReference>
<feature type="transmembrane region" description="Helical" evidence="14">
    <location>
        <begin position="58"/>
        <end position="86"/>
    </location>
</feature>
<evidence type="ECO:0000256" key="13">
    <source>
        <dbReference type="SAM" id="MobiDB-lite"/>
    </source>
</evidence>
<keyword evidence="6" id="KW-0479">Metal-binding</keyword>
<proteinExistence type="predicted"/>
<reference evidence="16 17" key="1">
    <citation type="submission" date="2020-08" db="EMBL/GenBank/DDBJ databases">
        <title>Sequencing the genomes of 1000 actinobacteria strains.</title>
        <authorList>
            <person name="Klenk H.-P."/>
        </authorList>
    </citation>
    <scope>NUCLEOTIDE SEQUENCE [LARGE SCALE GENOMIC DNA]</scope>
    <source>
        <strain evidence="16 17">DSM 23694</strain>
    </source>
</reference>
<feature type="transmembrane region" description="Helical" evidence="14">
    <location>
        <begin position="144"/>
        <end position="164"/>
    </location>
</feature>
<dbReference type="RefSeq" id="WP_183643990.1">
    <property type="nucleotide sequence ID" value="NZ_JACHBL010000001.1"/>
</dbReference>
<dbReference type="Pfam" id="PF01794">
    <property type="entry name" value="Ferric_reduct"/>
    <property type="match status" value="1"/>
</dbReference>
<dbReference type="AlphaFoldDB" id="A0A7W9DCH8"/>
<evidence type="ECO:0000256" key="6">
    <source>
        <dbReference type="ARBA" id="ARBA00022723"/>
    </source>
</evidence>
<keyword evidence="4 14" id="KW-0812">Transmembrane</keyword>
<feature type="region of interest" description="Disordered" evidence="13">
    <location>
        <begin position="1"/>
        <end position="20"/>
    </location>
</feature>
<evidence type="ECO:0000313" key="17">
    <source>
        <dbReference type="Proteomes" id="UP000523863"/>
    </source>
</evidence>
<evidence type="ECO:0000256" key="7">
    <source>
        <dbReference type="ARBA" id="ARBA00022827"/>
    </source>
</evidence>
<dbReference type="GO" id="GO:0016020">
    <property type="term" value="C:membrane"/>
    <property type="evidence" value="ECO:0007669"/>
    <property type="project" value="UniProtKB-SubCell"/>
</dbReference>
<evidence type="ECO:0000256" key="9">
    <source>
        <dbReference type="ARBA" id="ARBA00023002"/>
    </source>
</evidence>
<evidence type="ECO:0000256" key="11">
    <source>
        <dbReference type="ARBA" id="ARBA00023014"/>
    </source>
</evidence>
<evidence type="ECO:0000256" key="12">
    <source>
        <dbReference type="ARBA" id="ARBA00023136"/>
    </source>
</evidence>
<feature type="compositionally biased region" description="Polar residues" evidence="13">
    <location>
        <begin position="1"/>
        <end position="11"/>
    </location>
</feature>
<feature type="transmembrane region" description="Helical" evidence="14">
    <location>
        <begin position="26"/>
        <end position="46"/>
    </location>
</feature>
<dbReference type="InterPro" id="IPR017927">
    <property type="entry name" value="FAD-bd_FR_type"/>
</dbReference>
<dbReference type="Gene3D" id="3.40.50.80">
    <property type="entry name" value="Nucleotide-binding domain of ferredoxin-NADP reductase (FNR) module"/>
    <property type="match status" value="1"/>
</dbReference>
<comment type="cofactor">
    <cofactor evidence="1">
        <name>FAD</name>
        <dbReference type="ChEBI" id="CHEBI:57692"/>
    </cofactor>
</comment>
<keyword evidence="5" id="KW-0001">2Fe-2S</keyword>
<sequence>MTLSPTLTNPTVDYRRKRRRRTSQETQFALAFGFAVAAPTALYLATGAPLEWHTAGDIVTGLGILTGLIATQMVLIMLLLAARIPWVDQTIGLDRAISLHNQLGKPSLYGLLAHGLLITVGYGLSEGVDPITETMSLIGIEDMVWAYVSMALFVLVVVSSLVVVKRKLPREFWMGVHFLSYAAVASSIPHQFSMGSVLASGTISRWYWITAYLLTASAILVFRIALPLVRSFQASLRVSDVTVSSWRALPSGDSVPDSWTVTMTGPGVRSLEAESGQFFRWRFFTPHLWWQQHPISLSAAPTGNSLRFTVRNLGSGSAAIGSVKPGTRVYFAGPYGLFTEAARTQPKLVLAGAGAGIGPIRSLVETADFAPGECTVIIRASDEDSLILRDEIREWCWNRGAVLFELVGHRVQASDRYSLSLERAAKLDRASWLPADHALAGYTLESYAPHLSQSDVYVCGPSAWTDAVLADAQAAGLKQESLHSERFSW</sequence>
<keyword evidence="9" id="KW-0560">Oxidoreductase</keyword>
<evidence type="ECO:0000256" key="4">
    <source>
        <dbReference type="ARBA" id="ARBA00022692"/>
    </source>
</evidence>
<keyword evidence="3" id="KW-0285">Flavoprotein</keyword>
<dbReference type="Proteomes" id="UP000523863">
    <property type="component" value="Unassembled WGS sequence"/>
</dbReference>
<feature type="transmembrane region" description="Helical" evidence="14">
    <location>
        <begin position="206"/>
        <end position="226"/>
    </location>
</feature>
<feature type="transmembrane region" description="Helical" evidence="14">
    <location>
        <begin position="107"/>
        <end position="124"/>
    </location>
</feature>
<feature type="domain" description="FAD-binding FR-type" evidence="15">
    <location>
        <begin position="236"/>
        <end position="341"/>
    </location>
</feature>
<dbReference type="InterPro" id="IPR017938">
    <property type="entry name" value="Riboflavin_synthase-like_b-brl"/>
</dbReference>
<protein>
    <submittedName>
        <fullName evidence="16">Putative ferric reductase</fullName>
    </submittedName>
</protein>
<dbReference type="InterPro" id="IPR039261">
    <property type="entry name" value="FNR_nucleotide-bd"/>
</dbReference>
<accession>A0A7W9DCH8</accession>
<dbReference type="SUPFAM" id="SSF63380">
    <property type="entry name" value="Riboflavin synthase domain-like"/>
    <property type="match status" value="1"/>
</dbReference>
<dbReference type="GO" id="GO:0051537">
    <property type="term" value="F:2 iron, 2 sulfur cluster binding"/>
    <property type="evidence" value="ECO:0007669"/>
    <property type="project" value="UniProtKB-KW"/>
</dbReference>
<evidence type="ECO:0000256" key="1">
    <source>
        <dbReference type="ARBA" id="ARBA00001974"/>
    </source>
</evidence>
<dbReference type="PANTHER" id="PTHR47354">
    <property type="entry name" value="NADH OXIDOREDUCTASE HCR"/>
    <property type="match status" value="1"/>
</dbReference>
<evidence type="ECO:0000256" key="10">
    <source>
        <dbReference type="ARBA" id="ARBA00023004"/>
    </source>
</evidence>
<dbReference type="InterPro" id="IPR013130">
    <property type="entry name" value="Fe3_Rdtase_TM_dom"/>
</dbReference>
<evidence type="ECO:0000259" key="15">
    <source>
        <dbReference type="PROSITE" id="PS51384"/>
    </source>
</evidence>
<keyword evidence="11" id="KW-0411">Iron-sulfur</keyword>
<dbReference type="GO" id="GO:0050660">
    <property type="term" value="F:flavin adenine dinucleotide binding"/>
    <property type="evidence" value="ECO:0007669"/>
    <property type="project" value="TreeGrafter"/>
</dbReference>
<evidence type="ECO:0000256" key="5">
    <source>
        <dbReference type="ARBA" id="ARBA00022714"/>
    </source>
</evidence>
<name>A0A7W9DCH8_9MICC</name>